<dbReference type="InterPro" id="IPR002035">
    <property type="entry name" value="VWF_A"/>
</dbReference>
<dbReference type="PROSITE" id="PS50234">
    <property type="entry name" value="VWFA"/>
    <property type="match status" value="1"/>
</dbReference>
<name>A0A6C0DRJ3_9ZZZZ</name>
<dbReference type="InterPro" id="IPR036465">
    <property type="entry name" value="vWFA_dom_sf"/>
</dbReference>
<evidence type="ECO:0000259" key="2">
    <source>
        <dbReference type="PROSITE" id="PS50234"/>
    </source>
</evidence>
<evidence type="ECO:0000256" key="1">
    <source>
        <dbReference type="SAM" id="MobiDB-lite"/>
    </source>
</evidence>
<feature type="domain" description="VWFA" evidence="2">
    <location>
        <begin position="87"/>
        <end position="275"/>
    </location>
</feature>
<dbReference type="SUPFAM" id="SSF53300">
    <property type="entry name" value="vWA-like"/>
    <property type="match status" value="1"/>
</dbReference>
<accession>A0A6C0DRJ3</accession>
<proteinExistence type="predicted"/>
<dbReference type="Gene3D" id="3.40.50.410">
    <property type="entry name" value="von Willebrand factor, type A domain"/>
    <property type="match status" value="1"/>
</dbReference>
<reference evidence="3" key="1">
    <citation type="journal article" date="2020" name="Nature">
        <title>Giant virus diversity and host interactions through global metagenomics.</title>
        <authorList>
            <person name="Schulz F."/>
            <person name="Roux S."/>
            <person name="Paez-Espino D."/>
            <person name="Jungbluth S."/>
            <person name="Walsh D.A."/>
            <person name="Denef V.J."/>
            <person name="McMahon K.D."/>
            <person name="Konstantinidis K.T."/>
            <person name="Eloe-Fadrosh E.A."/>
            <person name="Kyrpides N.C."/>
            <person name="Woyke T."/>
        </authorList>
    </citation>
    <scope>NUCLEOTIDE SEQUENCE</scope>
    <source>
        <strain evidence="3">GVMAG-M-3300023174-49</strain>
    </source>
</reference>
<feature type="compositionally biased region" description="Acidic residues" evidence="1">
    <location>
        <begin position="551"/>
        <end position="573"/>
    </location>
</feature>
<evidence type="ECO:0000313" key="3">
    <source>
        <dbReference type="EMBL" id="QHT18860.1"/>
    </source>
</evidence>
<dbReference type="PANTHER" id="PTHR10338">
    <property type="entry name" value="INTER-ALPHA-TRYPSIN INHIBITOR HEAVY CHAIN FAMILY MEMBER"/>
    <property type="match status" value="1"/>
</dbReference>
<dbReference type="SMART" id="SM00327">
    <property type="entry name" value="VWA"/>
    <property type="match status" value="1"/>
</dbReference>
<dbReference type="EMBL" id="MN739660">
    <property type="protein sequence ID" value="QHT18860.1"/>
    <property type="molecule type" value="Genomic_DNA"/>
</dbReference>
<protein>
    <recommendedName>
        <fullName evidence="2">VWFA domain-containing protein</fullName>
    </recommendedName>
</protein>
<feature type="region of interest" description="Disordered" evidence="1">
    <location>
        <begin position="543"/>
        <end position="573"/>
    </location>
</feature>
<organism evidence="3">
    <name type="scientific">viral metagenome</name>
    <dbReference type="NCBI Taxonomy" id="1070528"/>
    <lineage>
        <taxon>unclassified sequences</taxon>
        <taxon>metagenomes</taxon>
        <taxon>organismal metagenomes</taxon>
    </lineage>
</organism>
<dbReference type="AlphaFoldDB" id="A0A6C0DRJ3"/>
<sequence length="621" mass="70900">MSHLEEYFQSCFENGVSIKEYSPIKSSFITYHDESIYNSHDILGISVPSGPSGPSGPSRETDCKNTGLFGIVEVEMKDVPVINKPVFLYFTVDESGSMLDLCKNGKSKLWFVQQTFRKMLLFISNTPDAEVYIKVVTFNENVQTIIDTIQVLPENVDYLIKKIKNIKPTGSTNIENALLVSNENITEHTRLYPEHRNTHIFLTDGDITSGCTCFDTLCNIVETSEINQRSVFIGFGDMHNYRLLNRLGETKRGEYRFIDNGEKSGVVYGEVLSRILRPAIEEVSIVITNGGELYDWQTNTWVDTIYEDLIDSQAKKIYHVRIPASDTYTPNTDDLQNVHVIIRGKKPTVNIFANYAESQSVLDVVIPLPALIVYDSHDSIITVDDSCYENLMKYVFRQKVMEYLYLSRNSERVKNSEKTSIALFFKKMRIYMRENNLLDDPLMSILCEDLVVAYHYFGRNMTHVYNSARQISQGKQYLYTPTFKKINYNMRPPKLRRNNLHTISTDNDSDNDVDEGVIAKILGNIKASSFLRNIITATKDTTSSENSVASDEFEEEVNHDDDVDNNNDGVDDIENFIYSHPDSDSEELDEDELINRLTTSPYATSNRMNTIRAFTQSVGDE</sequence>
<dbReference type="Pfam" id="PF13519">
    <property type="entry name" value="VWA_2"/>
    <property type="match status" value="1"/>
</dbReference>
<dbReference type="PANTHER" id="PTHR10338:SF108">
    <property type="entry name" value="INTER-ALPHA-TRYPSIN INHIBITOR HEAVY CHAIN H4-LIKE PROTEIN"/>
    <property type="match status" value="1"/>
</dbReference>
<dbReference type="InterPro" id="IPR050934">
    <property type="entry name" value="ITIH"/>
</dbReference>